<keyword evidence="2" id="KW-1185">Reference proteome</keyword>
<comment type="caution">
    <text evidence="1">The sequence shown here is derived from an EMBL/GenBank/DDBJ whole genome shotgun (WGS) entry which is preliminary data.</text>
</comment>
<reference evidence="1" key="1">
    <citation type="journal article" date="2023" name="Int. J. Syst. Evol. Microbiol.">
        <title>Streptomyces meridianus sp. nov. isolated from brackish water of the Tagus estuary in Alcochete, Portugal.</title>
        <authorList>
            <person name="Santos J.D.N."/>
            <person name="Klimek D."/>
            <person name="Calusinska M."/>
            <person name="Lobo Da Cunha A."/>
            <person name="Catita J."/>
            <person name="Goncalves H."/>
            <person name="Gonzalez I."/>
            <person name="Reyes F."/>
            <person name="Lage O.M."/>
        </authorList>
    </citation>
    <scope>NUCLEOTIDE SEQUENCE</scope>
    <source>
        <strain evidence="1">MTZ3.1</strain>
    </source>
</reference>
<protein>
    <submittedName>
        <fullName evidence="1">Uncharacterized protein</fullName>
    </submittedName>
</protein>
<organism evidence="1 2">
    <name type="scientific">Streptomyces meridianus</name>
    <dbReference type="NCBI Taxonomy" id="2938945"/>
    <lineage>
        <taxon>Bacteria</taxon>
        <taxon>Bacillati</taxon>
        <taxon>Actinomycetota</taxon>
        <taxon>Actinomycetes</taxon>
        <taxon>Kitasatosporales</taxon>
        <taxon>Streptomycetaceae</taxon>
        <taxon>Streptomyces</taxon>
    </lineage>
</organism>
<evidence type="ECO:0000313" key="2">
    <source>
        <dbReference type="Proteomes" id="UP001167160"/>
    </source>
</evidence>
<name>A0ABT0X1I8_9ACTN</name>
<dbReference type="Proteomes" id="UP001167160">
    <property type="component" value="Unassembled WGS sequence"/>
</dbReference>
<proteinExistence type="predicted"/>
<sequence length="362" mass="40612">MVDLSAAREFRPVYHPAGFDVEVRIAWEDLQMGRWMSTRDLLARTGADWTLRTARTQVLAIAAAGSNVISAWQSEEPESRNARVMGARVAVERAIRAHRRDADSAPRLEHEARRTAELAADFLPADPVPFVCLLALARLDEQQQHPEHRLRAAEPMLPAGPWGLLQEVVDRDPFNREGFHRVLQFFLSRAGSPERSLAPAVEFARWVGSWAPAGSALQLLPLYAQVEQHRRQTARSVAECGRAAPLQHRQWADDPVVRYTLRAFHDWFRTPAAAESPRSVTDLSQLAYALWAAHRYVEAAEVFTALGPYATHEPWGSLIEPGHQDTAEESFLRARIQSLSAVSPLRTRAESSRKSHAKPRLA</sequence>
<accession>A0ABT0X1I8</accession>
<dbReference type="EMBL" id="JAMQGM010000007">
    <property type="protein sequence ID" value="MCM2576344.1"/>
    <property type="molecule type" value="Genomic_DNA"/>
</dbReference>
<dbReference type="RefSeq" id="WP_251409097.1">
    <property type="nucleotide sequence ID" value="NZ_JAMQGM010000007.1"/>
</dbReference>
<gene>
    <name evidence="1" type="ORF">M1E25_03060</name>
</gene>
<evidence type="ECO:0000313" key="1">
    <source>
        <dbReference type="EMBL" id="MCM2576344.1"/>
    </source>
</evidence>